<name>A0AB34KSR8_9PEZI</name>
<dbReference type="Proteomes" id="UP000803884">
    <property type="component" value="Unassembled WGS sequence"/>
</dbReference>
<dbReference type="Gene3D" id="1.20.1250.20">
    <property type="entry name" value="MFS general substrate transporter like domains"/>
    <property type="match status" value="2"/>
</dbReference>
<evidence type="ECO:0000256" key="2">
    <source>
        <dbReference type="ARBA" id="ARBA00006727"/>
    </source>
</evidence>
<dbReference type="GeneID" id="96005723"/>
<dbReference type="InterPro" id="IPR036259">
    <property type="entry name" value="MFS_trans_sf"/>
</dbReference>
<dbReference type="EMBL" id="JAAQHG020000011">
    <property type="protein sequence ID" value="KAL1587207.1"/>
    <property type="molecule type" value="Genomic_DNA"/>
</dbReference>
<dbReference type="PANTHER" id="PTHR11360:SF234">
    <property type="entry name" value="MFS-TYPE TRANSPORTER DBAD-RELATED"/>
    <property type="match status" value="1"/>
</dbReference>
<feature type="transmembrane region" description="Helical" evidence="4">
    <location>
        <begin position="493"/>
        <end position="511"/>
    </location>
</feature>
<comment type="caution">
    <text evidence="5">The sequence shown here is derived from an EMBL/GenBank/DDBJ whole genome shotgun (WGS) entry which is preliminary data.</text>
</comment>
<evidence type="ECO:0000313" key="5">
    <source>
        <dbReference type="EMBL" id="KAL1587207.1"/>
    </source>
</evidence>
<feature type="region of interest" description="Disordered" evidence="3">
    <location>
        <begin position="1"/>
        <end position="65"/>
    </location>
</feature>
<reference evidence="5 6" key="1">
    <citation type="journal article" date="2020" name="Microbiol. Resour. Announc.">
        <title>Draft Genome Sequence of a Cladosporium Species Isolated from the Mesophotic Ascidian Didemnum maculosum.</title>
        <authorList>
            <person name="Gioti A."/>
            <person name="Siaperas R."/>
            <person name="Nikolaivits E."/>
            <person name="Le Goff G."/>
            <person name="Ouazzani J."/>
            <person name="Kotoulas G."/>
            <person name="Topakas E."/>
        </authorList>
    </citation>
    <scope>NUCLEOTIDE SEQUENCE [LARGE SCALE GENOMIC DNA]</scope>
    <source>
        <strain evidence="5 6">TM138-S3</strain>
    </source>
</reference>
<feature type="transmembrane region" description="Helical" evidence="4">
    <location>
        <begin position="228"/>
        <end position="249"/>
    </location>
</feature>
<feature type="transmembrane region" description="Helical" evidence="4">
    <location>
        <begin position="93"/>
        <end position="111"/>
    </location>
</feature>
<keyword evidence="6" id="KW-1185">Reference proteome</keyword>
<accession>A0AB34KSR8</accession>
<feature type="transmembrane region" description="Helical" evidence="4">
    <location>
        <begin position="392"/>
        <end position="413"/>
    </location>
</feature>
<dbReference type="GO" id="GO:0016020">
    <property type="term" value="C:membrane"/>
    <property type="evidence" value="ECO:0007669"/>
    <property type="project" value="UniProtKB-SubCell"/>
</dbReference>
<dbReference type="InterPro" id="IPR011701">
    <property type="entry name" value="MFS"/>
</dbReference>
<dbReference type="SUPFAM" id="SSF103473">
    <property type="entry name" value="MFS general substrate transporter"/>
    <property type="match status" value="1"/>
</dbReference>
<feature type="compositionally biased region" description="Basic and acidic residues" evidence="3">
    <location>
        <begin position="41"/>
        <end position="56"/>
    </location>
</feature>
<feature type="transmembrane region" description="Helical" evidence="4">
    <location>
        <begin position="195"/>
        <end position="216"/>
    </location>
</feature>
<comment type="subcellular location">
    <subcellularLocation>
        <location evidence="1">Membrane</location>
        <topology evidence="1">Multi-pass membrane protein</topology>
    </subcellularLocation>
</comment>
<evidence type="ECO:0000256" key="3">
    <source>
        <dbReference type="SAM" id="MobiDB-lite"/>
    </source>
</evidence>
<dbReference type="RefSeq" id="XP_069230312.1">
    <property type="nucleotide sequence ID" value="XM_069372885.1"/>
</dbReference>
<feature type="transmembrane region" description="Helical" evidence="4">
    <location>
        <begin position="131"/>
        <end position="152"/>
    </location>
</feature>
<dbReference type="Pfam" id="PF07690">
    <property type="entry name" value="MFS_1"/>
    <property type="match status" value="1"/>
</dbReference>
<keyword evidence="4" id="KW-0472">Membrane</keyword>
<sequence length="550" mass="59624">MAPSPKEPAEPSVTFDSRFASEKTSFDLSRAPSKLDLSRSPSHDRGVKYDDDKVAPDDNAEPPPLEAMRSLSMASESNVFPVGEPNWPKNPRAYLCLFGGFLLMFNSWGIVNAYGTYASYYMQHLLPGQDILLFNLVGSTQSFTVLALSAVVGRFLDAGYHRTLVITGSVLVTLGSFLISVSAGGGGYGEGNYGLIWFTQGLLSGLGMACFFVTSSQVVATWFRKKKGFAIGIVASGASIAGLLYPMMLKFLIPKVGFNNAQRYTSTLTAVTCIFAILIARPNPEHLFRKPQSWAKVDVWVDTHAFRNRSFCWLCAAISFLFFGFYAVFFNLEEWAAETGIGYKDDPRGGPLETAATQDNAMRAFWLLSIMNATSTLGRLSSAYLCDHFGALNVHCFVTLVASLLTLILWTLADTVTAALAFVVVFGVFSGAVIGLPPASVAHILGPDPAAQAKLGQWTGMMYTCAAAPALTGPVIAGHLITEFLNDFRTVQLWAGACMFLSACCMGAAIYSKHAARADEWFEEKRRRLSSVTSLGKRRGSGAVSQREVV</sequence>
<dbReference type="PANTHER" id="PTHR11360">
    <property type="entry name" value="MONOCARBOXYLATE TRANSPORTER"/>
    <property type="match status" value="1"/>
</dbReference>
<evidence type="ECO:0000313" key="6">
    <source>
        <dbReference type="Proteomes" id="UP000803884"/>
    </source>
</evidence>
<feature type="transmembrane region" description="Helical" evidence="4">
    <location>
        <begin position="460"/>
        <end position="481"/>
    </location>
</feature>
<dbReference type="AlphaFoldDB" id="A0AB34KSR8"/>
<feature type="transmembrane region" description="Helical" evidence="4">
    <location>
        <begin position="419"/>
        <end position="439"/>
    </location>
</feature>
<protein>
    <submittedName>
        <fullName evidence="5">Uncharacterized protein</fullName>
    </submittedName>
</protein>
<comment type="similarity">
    <text evidence="2">Belongs to the major facilitator superfamily. Monocarboxylate porter (TC 2.A.1.13) family.</text>
</comment>
<keyword evidence="4" id="KW-1133">Transmembrane helix</keyword>
<evidence type="ECO:0000256" key="1">
    <source>
        <dbReference type="ARBA" id="ARBA00004141"/>
    </source>
</evidence>
<feature type="transmembrane region" description="Helical" evidence="4">
    <location>
        <begin position="311"/>
        <end position="329"/>
    </location>
</feature>
<gene>
    <name evidence="5" type="ORF">WHR41_04279</name>
</gene>
<organism evidence="5 6">
    <name type="scientific">Cladosporium halotolerans</name>
    <dbReference type="NCBI Taxonomy" id="1052096"/>
    <lineage>
        <taxon>Eukaryota</taxon>
        <taxon>Fungi</taxon>
        <taxon>Dikarya</taxon>
        <taxon>Ascomycota</taxon>
        <taxon>Pezizomycotina</taxon>
        <taxon>Dothideomycetes</taxon>
        <taxon>Dothideomycetidae</taxon>
        <taxon>Cladosporiales</taxon>
        <taxon>Cladosporiaceae</taxon>
        <taxon>Cladosporium</taxon>
    </lineage>
</organism>
<keyword evidence="4" id="KW-0812">Transmembrane</keyword>
<dbReference type="GO" id="GO:0022857">
    <property type="term" value="F:transmembrane transporter activity"/>
    <property type="evidence" value="ECO:0007669"/>
    <property type="project" value="InterPro"/>
</dbReference>
<feature type="transmembrane region" description="Helical" evidence="4">
    <location>
        <begin position="261"/>
        <end position="280"/>
    </location>
</feature>
<proteinExistence type="inferred from homology"/>
<feature type="transmembrane region" description="Helical" evidence="4">
    <location>
        <begin position="164"/>
        <end position="183"/>
    </location>
</feature>
<evidence type="ECO:0000256" key="4">
    <source>
        <dbReference type="SAM" id="Phobius"/>
    </source>
</evidence>
<dbReference type="InterPro" id="IPR050327">
    <property type="entry name" value="Proton-linked_MCT"/>
</dbReference>